<keyword evidence="1" id="KW-0732">Signal</keyword>
<organism evidence="2 3">
    <name type="scientific">Neonectria ditissima</name>
    <dbReference type="NCBI Taxonomy" id="78410"/>
    <lineage>
        <taxon>Eukaryota</taxon>
        <taxon>Fungi</taxon>
        <taxon>Dikarya</taxon>
        <taxon>Ascomycota</taxon>
        <taxon>Pezizomycotina</taxon>
        <taxon>Sordariomycetes</taxon>
        <taxon>Hypocreomycetidae</taxon>
        <taxon>Hypocreales</taxon>
        <taxon>Nectriaceae</taxon>
        <taxon>Neonectria</taxon>
    </lineage>
</organism>
<comment type="caution">
    <text evidence="2">The sequence shown here is derived from an EMBL/GenBank/DDBJ whole genome shotgun (WGS) entry which is preliminary data.</text>
</comment>
<evidence type="ECO:0000313" key="3">
    <source>
        <dbReference type="Proteomes" id="UP000050424"/>
    </source>
</evidence>
<accession>A0A0N8H7V5</accession>
<gene>
    <name evidence="2" type="ORF">AK830_g3745</name>
</gene>
<name>A0A0N8H7V5_9HYPO</name>
<reference evidence="2 3" key="1">
    <citation type="submission" date="2015-09" db="EMBL/GenBank/DDBJ databases">
        <title>Draft genome of a European isolate of the apple canker pathogen Neonectria ditissima.</title>
        <authorList>
            <person name="Gomez-Cortecero A."/>
            <person name="Harrison R.J."/>
            <person name="Armitage A.D."/>
        </authorList>
    </citation>
    <scope>NUCLEOTIDE SEQUENCE [LARGE SCALE GENOMIC DNA]</scope>
    <source>
        <strain evidence="2 3">R09/05</strain>
    </source>
</reference>
<dbReference type="EMBL" id="LKCW01000042">
    <property type="protein sequence ID" value="KPM42828.1"/>
    <property type="molecule type" value="Genomic_DNA"/>
</dbReference>
<sequence length="209" mass="21424">MQFFKTLFVLTAAVAGHVSAAPGAKSAVANAGEAPSLAARAPAVQTEADQASGDDFDLSNVLNSFTGSSASGNADSKEDGISSLWSGSISDFTQNIIDQINNGSLDFDKMAQEGLGFVNKTIASLDLNSVASNIGRETSKLASRAVDTETLPGGSILSYLGSTASSLLSKIDIDSLVQGSMSATSSVLSYVNFNWIVKTALSLVQGLMG</sequence>
<feature type="signal peptide" evidence="1">
    <location>
        <begin position="1"/>
        <end position="20"/>
    </location>
</feature>
<evidence type="ECO:0000313" key="2">
    <source>
        <dbReference type="EMBL" id="KPM42828.1"/>
    </source>
</evidence>
<dbReference type="Proteomes" id="UP000050424">
    <property type="component" value="Unassembled WGS sequence"/>
</dbReference>
<feature type="chain" id="PRO_5006026242" evidence="1">
    <location>
        <begin position="21"/>
        <end position="209"/>
    </location>
</feature>
<dbReference type="OrthoDB" id="10427653at2759"/>
<protein>
    <submittedName>
        <fullName evidence="2">Uncharacterized protein</fullName>
    </submittedName>
</protein>
<dbReference type="AlphaFoldDB" id="A0A0N8H7V5"/>
<evidence type="ECO:0000256" key="1">
    <source>
        <dbReference type="SAM" id="SignalP"/>
    </source>
</evidence>
<proteinExistence type="predicted"/>
<keyword evidence="3" id="KW-1185">Reference proteome</keyword>